<dbReference type="RefSeq" id="WP_242008989.1">
    <property type="nucleotide sequence ID" value="NZ_BAPL01000005.1"/>
</dbReference>
<dbReference type="Proteomes" id="UP000317730">
    <property type="component" value="Unassembled WGS sequence"/>
</dbReference>
<proteinExistence type="predicted"/>
<gene>
    <name evidence="2" type="ORF">APE01nite_13830</name>
</gene>
<evidence type="ECO:0000256" key="1">
    <source>
        <dbReference type="SAM" id="MobiDB-lite"/>
    </source>
</evidence>
<sequence>MSLFSSGNSTMQTRIRHRLLPGVVSGTLVLALSGCTQQPQASRIVPQTFGPPAQAAQTMAPVSSSDTGKSTKQNDPAAPRDTPLCGTAAREAMAMAVQNYPQPLTSGNSCTQNTCYNTQTGTYIAADGTQRVCR</sequence>
<organism evidence="2 3">
    <name type="scientific">Acetobacter peroxydans</name>
    <dbReference type="NCBI Taxonomy" id="104098"/>
    <lineage>
        <taxon>Bacteria</taxon>
        <taxon>Pseudomonadati</taxon>
        <taxon>Pseudomonadota</taxon>
        <taxon>Alphaproteobacteria</taxon>
        <taxon>Acetobacterales</taxon>
        <taxon>Acetobacteraceae</taxon>
        <taxon>Acetobacter</taxon>
    </lineage>
</organism>
<keyword evidence="3" id="KW-1185">Reference proteome</keyword>
<evidence type="ECO:0008006" key="4">
    <source>
        <dbReference type="Google" id="ProtNLM"/>
    </source>
</evidence>
<evidence type="ECO:0000313" key="2">
    <source>
        <dbReference type="EMBL" id="GEB85586.1"/>
    </source>
</evidence>
<dbReference type="AlphaFoldDB" id="A0A4Y3TT46"/>
<name>A0A4Y3TT46_9PROT</name>
<protein>
    <recommendedName>
        <fullName evidence="4">Lectin-like protein BA14k</fullName>
    </recommendedName>
</protein>
<evidence type="ECO:0000313" key="3">
    <source>
        <dbReference type="Proteomes" id="UP000317730"/>
    </source>
</evidence>
<feature type="region of interest" description="Disordered" evidence="1">
    <location>
        <begin position="43"/>
        <end position="84"/>
    </location>
</feature>
<accession>A0A4Y3TT46</accession>
<dbReference type="EMBL" id="BJMV01000006">
    <property type="protein sequence ID" value="GEB85586.1"/>
    <property type="molecule type" value="Genomic_DNA"/>
</dbReference>
<feature type="compositionally biased region" description="Polar residues" evidence="1">
    <location>
        <begin position="55"/>
        <end position="74"/>
    </location>
</feature>
<comment type="caution">
    <text evidence="2">The sequence shown here is derived from an EMBL/GenBank/DDBJ whole genome shotgun (WGS) entry which is preliminary data.</text>
</comment>
<reference evidence="2 3" key="1">
    <citation type="submission" date="2019-06" db="EMBL/GenBank/DDBJ databases">
        <title>Whole genome shotgun sequence of Acetobacter peroxydans NBRC 13755.</title>
        <authorList>
            <person name="Hosoyama A."/>
            <person name="Uohara A."/>
            <person name="Ohji S."/>
            <person name="Ichikawa N."/>
        </authorList>
    </citation>
    <scope>NUCLEOTIDE SEQUENCE [LARGE SCALE GENOMIC DNA]</scope>
    <source>
        <strain evidence="2 3">NBRC 13755</strain>
    </source>
</reference>